<dbReference type="PRINTS" id="PR00723">
    <property type="entry name" value="SUBTILISIN"/>
</dbReference>
<keyword evidence="3" id="KW-0378">Hydrolase</keyword>
<dbReference type="InterPro" id="IPR051048">
    <property type="entry name" value="Peptidase_S8/S53_subtilisin"/>
</dbReference>
<dbReference type="PROSITE" id="PS51892">
    <property type="entry name" value="SUBTILASE"/>
    <property type="match status" value="1"/>
</dbReference>
<name>A0A0F8W1L7_9ZZZZ</name>
<dbReference type="PROSITE" id="PS00136">
    <property type="entry name" value="SUBTILASE_ASP"/>
    <property type="match status" value="1"/>
</dbReference>
<dbReference type="GO" id="GO:0004252">
    <property type="term" value="F:serine-type endopeptidase activity"/>
    <property type="evidence" value="ECO:0007669"/>
    <property type="project" value="InterPro"/>
</dbReference>
<keyword evidence="4" id="KW-0720">Serine protease</keyword>
<comment type="similarity">
    <text evidence="1">Belongs to the peptidase S8 family.</text>
</comment>
<evidence type="ECO:0000256" key="4">
    <source>
        <dbReference type="ARBA" id="ARBA00022825"/>
    </source>
</evidence>
<dbReference type="InterPro" id="IPR023827">
    <property type="entry name" value="Peptidase_S8_Asp-AS"/>
</dbReference>
<dbReference type="PANTHER" id="PTHR43399">
    <property type="entry name" value="SUBTILISIN-RELATED"/>
    <property type="match status" value="1"/>
</dbReference>
<dbReference type="InterPro" id="IPR015500">
    <property type="entry name" value="Peptidase_S8_subtilisin-rel"/>
</dbReference>
<dbReference type="Pfam" id="PF00082">
    <property type="entry name" value="Peptidase_S8"/>
    <property type="match status" value="1"/>
</dbReference>
<evidence type="ECO:0000256" key="2">
    <source>
        <dbReference type="ARBA" id="ARBA00022670"/>
    </source>
</evidence>
<accession>A0A0F8W1L7</accession>
<dbReference type="PROSITE" id="PS00137">
    <property type="entry name" value="SUBTILASE_HIS"/>
    <property type="match status" value="1"/>
</dbReference>
<comment type="caution">
    <text evidence="6">The sequence shown here is derived from an EMBL/GenBank/DDBJ whole genome shotgun (WGS) entry which is preliminary data.</text>
</comment>
<proteinExistence type="inferred from homology"/>
<dbReference type="EMBL" id="LAZR01067988">
    <property type="protein sequence ID" value="KKK50508.1"/>
    <property type="molecule type" value="Genomic_DNA"/>
</dbReference>
<reference evidence="6" key="1">
    <citation type="journal article" date="2015" name="Nature">
        <title>Complex archaea that bridge the gap between prokaryotes and eukaryotes.</title>
        <authorList>
            <person name="Spang A."/>
            <person name="Saw J.H."/>
            <person name="Jorgensen S.L."/>
            <person name="Zaremba-Niedzwiedzka K."/>
            <person name="Martijn J."/>
            <person name="Lind A.E."/>
            <person name="van Eijk R."/>
            <person name="Schleper C."/>
            <person name="Guy L."/>
            <person name="Ettema T.J."/>
        </authorList>
    </citation>
    <scope>NUCLEOTIDE SEQUENCE</scope>
</reference>
<sequence length="187" mass="19957">SDAPMFATGERVGEAAIDSNVSGPLIRMDEFRADPRFAGIDGSGFTTVILDTGIDLDHPFFGLDSDGNGVADRIVYQWDYAYDDGDASDVDGHGSNVSSIVASEDATFTGMAPGADIVHLKVLDDDGSGFFSWMESALQWVVANAAAFNAATFVITYSVLLFRCESPLAVGLSPWSQAMPRSSWQLL</sequence>
<dbReference type="PANTHER" id="PTHR43399:SF4">
    <property type="entry name" value="CELL WALL-ASSOCIATED PROTEASE"/>
    <property type="match status" value="1"/>
</dbReference>
<feature type="domain" description="Peptidase S8/S53" evidence="5">
    <location>
        <begin position="42"/>
        <end position="149"/>
    </location>
</feature>
<feature type="non-terminal residue" evidence="6">
    <location>
        <position position="1"/>
    </location>
</feature>
<organism evidence="6">
    <name type="scientific">marine sediment metagenome</name>
    <dbReference type="NCBI Taxonomy" id="412755"/>
    <lineage>
        <taxon>unclassified sequences</taxon>
        <taxon>metagenomes</taxon>
        <taxon>ecological metagenomes</taxon>
    </lineage>
</organism>
<protein>
    <recommendedName>
        <fullName evidence="5">Peptidase S8/S53 domain-containing protein</fullName>
    </recommendedName>
</protein>
<evidence type="ECO:0000313" key="6">
    <source>
        <dbReference type="EMBL" id="KKK50508.1"/>
    </source>
</evidence>
<dbReference type="InterPro" id="IPR036852">
    <property type="entry name" value="Peptidase_S8/S53_dom_sf"/>
</dbReference>
<dbReference type="GO" id="GO:0006508">
    <property type="term" value="P:proteolysis"/>
    <property type="evidence" value="ECO:0007669"/>
    <property type="project" value="UniProtKB-KW"/>
</dbReference>
<evidence type="ECO:0000256" key="1">
    <source>
        <dbReference type="ARBA" id="ARBA00011073"/>
    </source>
</evidence>
<dbReference type="Gene3D" id="3.40.50.200">
    <property type="entry name" value="Peptidase S8/S53 domain"/>
    <property type="match status" value="1"/>
</dbReference>
<keyword evidence="2" id="KW-0645">Protease</keyword>
<dbReference type="SUPFAM" id="SSF52743">
    <property type="entry name" value="Subtilisin-like"/>
    <property type="match status" value="1"/>
</dbReference>
<dbReference type="InterPro" id="IPR022398">
    <property type="entry name" value="Peptidase_S8_His-AS"/>
</dbReference>
<dbReference type="InterPro" id="IPR000209">
    <property type="entry name" value="Peptidase_S8/S53_dom"/>
</dbReference>
<dbReference type="AlphaFoldDB" id="A0A0F8W1L7"/>
<gene>
    <name evidence="6" type="ORF">LCGC14_3124340</name>
</gene>
<evidence type="ECO:0000259" key="5">
    <source>
        <dbReference type="Pfam" id="PF00082"/>
    </source>
</evidence>
<evidence type="ECO:0000256" key="3">
    <source>
        <dbReference type="ARBA" id="ARBA00022801"/>
    </source>
</evidence>